<feature type="region of interest" description="Disordered" evidence="1">
    <location>
        <begin position="1"/>
        <end position="49"/>
    </location>
</feature>
<dbReference type="AlphaFoldDB" id="A0A6G8F1Z6"/>
<proteinExistence type="predicted"/>
<sequence>MAEKKKTRAEERFEREAKMLQKNLEKRKKQQAELNKQKQEREQRQNGQA</sequence>
<feature type="compositionally biased region" description="Basic and acidic residues" evidence="1">
    <location>
        <begin position="1"/>
        <end position="19"/>
    </location>
</feature>
<gene>
    <name evidence="2" type="ORF">PlAlph_1090</name>
</gene>
<protein>
    <submittedName>
        <fullName evidence="2">Uncharacterized protein</fullName>
    </submittedName>
</protein>
<organism evidence="2">
    <name type="scientific">uncultured Alphaproteobacteria bacterium</name>
    <dbReference type="NCBI Taxonomy" id="91750"/>
    <lineage>
        <taxon>Bacteria</taxon>
        <taxon>Pseudomonadati</taxon>
        <taxon>Pseudomonadota</taxon>
        <taxon>Alphaproteobacteria</taxon>
        <taxon>environmental samples</taxon>
    </lineage>
</organism>
<name>A0A6G8F1Z6_9PROT</name>
<evidence type="ECO:0000256" key="1">
    <source>
        <dbReference type="SAM" id="MobiDB-lite"/>
    </source>
</evidence>
<reference evidence="2" key="1">
    <citation type="journal article" date="2020" name="J. ISSAAS">
        <title>Lactobacilli and other gastrointestinal microbiota of Peromyscus leucopus, reservoir host for agents of Lyme disease and other zoonoses in North America.</title>
        <authorList>
            <person name="Milovic A."/>
            <person name="Bassam K."/>
            <person name="Shao H."/>
            <person name="Chatzistamou I."/>
            <person name="Tufts D.M."/>
            <person name="Diuk-Wasser M."/>
            <person name="Barbour A.G."/>
        </authorList>
    </citation>
    <scope>NUCLEOTIDE SEQUENCE</scope>
    <source>
        <strain evidence="2">LL90</strain>
    </source>
</reference>
<dbReference type="EMBL" id="MN990728">
    <property type="protein sequence ID" value="QIM10355.1"/>
    <property type="molecule type" value="Genomic_DNA"/>
</dbReference>
<accession>A0A6G8F1Z6</accession>
<evidence type="ECO:0000313" key="2">
    <source>
        <dbReference type="EMBL" id="QIM10355.1"/>
    </source>
</evidence>
<feature type="compositionally biased region" description="Basic and acidic residues" evidence="1">
    <location>
        <begin position="35"/>
        <end position="49"/>
    </location>
</feature>